<dbReference type="Proteomes" id="UP000693946">
    <property type="component" value="Linkage Group LG5"/>
</dbReference>
<evidence type="ECO:0000256" key="3">
    <source>
        <dbReference type="SAM" id="Coils"/>
    </source>
</evidence>
<sequence>MSYELKLKPHQKHSRSDVSEAGVGGQQTALAVLLEQAFSIKEEVAAGLQSTRGSVQVEALSRKLLERHILTVTHIVKQLSMEIQAMERQLVQRDSVTSGTTRAVQSLDQKNTAGIGDLRARVARCDASIVKLSVDVSSGEQQMNRLQQEMKDLRAAVDVKIKELEFKLHRDLGGLTTSLTEISKSQRNNVSELKRHNELREDKMWSGIKEVKEQTDSLKKWSEQQLSDSLQTNVQNNQQLHENMVEAESRLSGQLFALEVRVDQAEQSQADRLKRSENKLGRRMSSVESGLHQELQLLKQEYHKGEDHSHCVAVVHE</sequence>
<comment type="caution">
    <text evidence="5">The sequence shown here is derived from an EMBL/GenBank/DDBJ whole genome shotgun (WGS) entry which is preliminary data.</text>
</comment>
<organism evidence="5 6">
    <name type="scientific">Solea senegalensis</name>
    <name type="common">Senegalese sole</name>
    <dbReference type="NCBI Taxonomy" id="28829"/>
    <lineage>
        <taxon>Eukaryota</taxon>
        <taxon>Metazoa</taxon>
        <taxon>Chordata</taxon>
        <taxon>Craniata</taxon>
        <taxon>Vertebrata</taxon>
        <taxon>Euteleostomi</taxon>
        <taxon>Actinopterygii</taxon>
        <taxon>Neopterygii</taxon>
        <taxon>Teleostei</taxon>
        <taxon>Neoteleostei</taxon>
        <taxon>Acanthomorphata</taxon>
        <taxon>Carangaria</taxon>
        <taxon>Pleuronectiformes</taxon>
        <taxon>Pleuronectoidei</taxon>
        <taxon>Soleidae</taxon>
        <taxon>Solea</taxon>
    </lineage>
</organism>
<evidence type="ECO:0000256" key="4">
    <source>
        <dbReference type="SAM" id="MobiDB-lite"/>
    </source>
</evidence>
<dbReference type="EMBL" id="JAGKHQ010000017">
    <property type="protein sequence ID" value="KAG7490000.1"/>
    <property type="molecule type" value="Genomic_DNA"/>
</dbReference>
<keyword evidence="1 3" id="KW-0175">Coiled coil</keyword>
<keyword evidence="6" id="KW-1185">Reference proteome</keyword>
<comment type="similarity">
    <text evidence="2">Belongs to the FAM81 family.</text>
</comment>
<reference evidence="5 6" key="1">
    <citation type="journal article" date="2021" name="Sci. Rep.">
        <title>Chromosome anchoring in Senegalese sole (Solea senegalensis) reveals sex-associated markers and genome rearrangements in flatfish.</title>
        <authorList>
            <person name="Guerrero-Cozar I."/>
            <person name="Gomez-Garrido J."/>
            <person name="Berbel C."/>
            <person name="Martinez-Blanch J.F."/>
            <person name="Alioto T."/>
            <person name="Claros M.G."/>
            <person name="Gagnaire P.A."/>
            <person name="Manchado M."/>
        </authorList>
    </citation>
    <scope>NUCLEOTIDE SEQUENCE [LARGE SCALE GENOMIC DNA]</scope>
    <source>
        <strain evidence="5">Sse05_10M</strain>
    </source>
</reference>
<evidence type="ECO:0000313" key="5">
    <source>
        <dbReference type="EMBL" id="KAG7490000.1"/>
    </source>
</evidence>
<evidence type="ECO:0000313" key="6">
    <source>
        <dbReference type="Proteomes" id="UP000693946"/>
    </source>
</evidence>
<feature type="region of interest" description="Disordered" evidence="4">
    <location>
        <begin position="1"/>
        <end position="21"/>
    </location>
</feature>
<name>A0AAV6QHM0_SOLSE</name>
<dbReference type="InterPro" id="IPR029619">
    <property type="entry name" value="FAM81"/>
</dbReference>
<accession>A0AAV6QHM0</accession>
<evidence type="ECO:0008006" key="7">
    <source>
        <dbReference type="Google" id="ProtNLM"/>
    </source>
</evidence>
<feature type="coiled-coil region" evidence="3">
    <location>
        <begin position="129"/>
        <end position="163"/>
    </location>
</feature>
<dbReference type="AlphaFoldDB" id="A0AAV6QHM0"/>
<evidence type="ECO:0000256" key="1">
    <source>
        <dbReference type="ARBA" id="ARBA00023054"/>
    </source>
</evidence>
<dbReference type="PANTHER" id="PTHR22420:SF5">
    <property type="entry name" value="PROTEIN FAM81B"/>
    <property type="match status" value="1"/>
</dbReference>
<evidence type="ECO:0000256" key="2">
    <source>
        <dbReference type="ARBA" id="ARBA00046344"/>
    </source>
</evidence>
<gene>
    <name evidence="5" type="ORF">JOB18_025806</name>
</gene>
<dbReference type="PANTHER" id="PTHR22420">
    <property type="entry name" value="PROTEIN FAM81A"/>
    <property type="match status" value="1"/>
</dbReference>
<protein>
    <recommendedName>
        <fullName evidence="7">Family with sequence similarity 81 member B</fullName>
    </recommendedName>
</protein>
<proteinExistence type="inferred from homology"/>